<feature type="transmembrane region" description="Helical" evidence="1">
    <location>
        <begin position="17"/>
        <end position="37"/>
    </location>
</feature>
<evidence type="ECO:0000256" key="1">
    <source>
        <dbReference type="SAM" id="Phobius"/>
    </source>
</evidence>
<feature type="transmembrane region" description="Helical" evidence="1">
    <location>
        <begin position="898"/>
        <end position="918"/>
    </location>
</feature>
<organism evidence="2 3">
    <name type="scientific">Candidatus Choladousia intestinavium</name>
    <dbReference type="NCBI Taxonomy" id="2840727"/>
    <lineage>
        <taxon>Bacteria</taxon>
        <taxon>Bacillati</taxon>
        <taxon>Bacillota</taxon>
        <taxon>Clostridia</taxon>
        <taxon>Lachnospirales</taxon>
        <taxon>Lachnospiraceae</taxon>
        <taxon>Lachnospiraceae incertae sedis</taxon>
        <taxon>Candidatus Choladousia</taxon>
    </lineage>
</organism>
<feature type="transmembrane region" description="Helical" evidence="1">
    <location>
        <begin position="361"/>
        <end position="378"/>
    </location>
</feature>
<dbReference type="Pfam" id="PF09586">
    <property type="entry name" value="YfhO"/>
    <property type="match status" value="1"/>
</dbReference>
<dbReference type="PANTHER" id="PTHR38454">
    <property type="entry name" value="INTEGRAL MEMBRANE PROTEIN-RELATED"/>
    <property type="match status" value="1"/>
</dbReference>
<keyword evidence="1" id="KW-0472">Membrane</keyword>
<feature type="transmembrane region" description="Helical" evidence="1">
    <location>
        <begin position="336"/>
        <end position="355"/>
    </location>
</feature>
<sequence length="932" mass="105998">MDIQFLTEKRRKNISPYVIYTLCFTAVSAAVFSWFFLNGKTFIWKETDGMTQHFNALVYYRSWLRELLENLFVKRQAEIPMWNWNVGYGADVITTFHYYVLGDPLNLFSVLVPLNAMEAFYGGLILLRIWLAGMAFLAWCGSVGEKSAWAAGGALIYSFNFWTIMAGVRHPFFMNPLIYFPLILMGIDRIFKKGKPYLFIGMTALCAVSNFYFFYMICVLMFFYAVGRYLSWFRPVRLRELLGWFLKFVLYFLVGTAISAVILLPVALVMVHSGRAEAGAVVRAFYPALYYWKFPAAFLTGQAGYWNKMGYTAFGVLAVLQLFLKKKRGGNLKKAFLFMTLLLLIPWCGHILNGFSYVTNRFVWAYGMLNGYIFVKIFPELLTLSRKEKIRLTAGTGIYCGVCFINRETRTEFVLAAMVPLCFLLIFLLLAEKDWVQAYRRRLKGVLLSALCLCLVLQGSYKYSPAEQDYISEFENQGDALKDLTENTPGSLIKEVKDEGVWRYDSGSTGEIYNNGLQQEAMRVNFYWSLADGTVNRFQREMYLNTQQDHKYDGLDGRMALEALAGVRYYVIPAGEKGYLPYGYDRLVLQGEAGNGKTYSVYENPDSLPFAYTCSSYIPRKDYEKMTVLQKQQALLQGAVTEKAPRSKEIGKASPIFTESLPEYTVKEGEGLTWKEGKVTVEQEGAVLTLNFQGMPDCETYLILEGLDYQDINPVRLYSEEELDSMDAYSRNKLYSDSRDWEGAQSAVLKIKGGETEKRLKYLTRENSFSSGVEDYLINVGCSREGIHEITVTFQNKGVYTFDRLYVACQPVRAMKEWTKELGAETPEILELEGNRVYAEMTLSEPKLLCFSIPYNKGWTAYVDGEKAEILPTNTMNLAVELGEGEHTVELRYQTPGLSAGAAVSAGGLISLGILGICRGRRRKTKENLKFA</sequence>
<feature type="transmembrane region" description="Helical" evidence="1">
    <location>
        <begin position="147"/>
        <end position="166"/>
    </location>
</feature>
<feature type="transmembrane region" description="Helical" evidence="1">
    <location>
        <begin position="305"/>
        <end position="324"/>
    </location>
</feature>
<reference evidence="2" key="2">
    <citation type="journal article" date="2021" name="PeerJ">
        <title>Extensive microbial diversity within the chicken gut microbiome revealed by metagenomics and culture.</title>
        <authorList>
            <person name="Gilroy R."/>
            <person name="Ravi A."/>
            <person name="Getino M."/>
            <person name="Pursley I."/>
            <person name="Horton D.L."/>
            <person name="Alikhan N.F."/>
            <person name="Baker D."/>
            <person name="Gharbi K."/>
            <person name="Hall N."/>
            <person name="Watson M."/>
            <person name="Adriaenssens E.M."/>
            <person name="Foster-Nyarko E."/>
            <person name="Jarju S."/>
            <person name="Secka A."/>
            <person name="Antonio M."/>
            <person name="Oren A."/>
            <person name="Chaudhuri R.R."/>
            <person name="La Ragione R."/>
            <person name="Hildebrand F."/>
            <person name="Pallen M.J."/>
        </authorList>
    </citation>
    <scope>NUCLEOTIDE SEQUENCE</scope>
    <source>
        <strain evidence="2">ChiSjej4B22-8148</strain>
    </source>
</reference>
<keyword evidence="1" id="KW-0812">Transmembrane</keyword>
<reference evidence="2" key="1">
    <citation type="submission" date="2020-10" db="EMBL/GenBank/DDBJ databases">
        <authorList>
            <person name="Gilroy R."/>
        </authorList>
    </citation>
    <scope>NUCLEOTIDE SEQUENCE</scope>
    <source>
        <strain evidence="2">ChiSjej4B22-8148</strain>
    </source>
</reference>
<name>A0A9D1AE35_9FIRM</name>
<evidence type="ECO:0000313" key="3">
    <source>
        <dbReference type="Proteomes" id="UP000886757"/>
    </source>
</evidence>
<dbReference type="PANTHER" id="PTHR38454:SF1">
    <property type="entry name" value="INTEGRAL MEMBRANE PROTEIN"/>
    <property type="match status" value="1"/>
</dbReference>
<proteinExistence type="predicted"/>
<dbReference type="Proteomes" id="UP000886757">
    <property type="component" value="Unassembled WGS sequence"/>
</dbReference>
<accession>A0A9D1AE35</accession>
<gene>
    <name evidence="2" type="ORF">IAB31_10080</name>
</gene>
<protein>
    <submittedName>
        <fullName evidence="2">YfhO family protein</fullName>
    </submittedName>
</protein>
<dbReference type="AlphaFoldDB" id="A0A9D1AE35"/>
<evidence type="ECO:0000313" key="2">
    <source>
        <dbReference type="EMBL" id="HIR14254.1"/>
    </source>
</evidence>
<dbReference type="InterPro" id="IPR018580">
    <property type="entry name" value="Uncharacterised_YfhO"/>
</dbReference>
<dbReference type="EMBL" id="DVGK01000112">
    <property type="protein sequence ID" value="HIR14254.1"/>
    <property type="molecule type" value="Genomic_DNA"/>
</dbReference>
<feature type="transmembrane region" description="Helical" evidence="1">
    <location>
        <begin position="120"/>
        <end position="140"/>
    </location>
</feature>
<feature type="transmembrane region" description="Helical" evidence="1">
    <location>
        <begin position="198"/>
        <end position="224"/>
    </location>
</feature>
<keyword evidence="1" id="KW-1133">Transmembrane helix</keyword>
<feature type="transmembrane region" description="Helical" evidence="1">
    <location>
        <begin position="413"/>
        <end position="431"/>
    </location>
</feature>
<comment type="caution">
    <text evidence="2">The sequence shown here is derived from an EMBL/GenBank/DDBJ whole genome shotgun (WGS) entry which is preliminary data.</text>
</comment>
<feature type="transmembrane region" description="Helical" evidence="1">
    <location>
        <begin position="244"/>
        <end position="268"/>
    </location>
</feature>